<keyword evidence="4" id="KW-0145">Chemotaxis</keyword>
<dbReference type="CDD" id="cd12913">
    <property type="entry name" value="PDC1_MCP_like"/>
    <property type="match status" value="1"/>
</dbReference>
<dbReference type="GO" id="GO:0006935">
    <property type="term" value="P:chemotaxis"/>
    <property type="evidence" value="ECO:0007669"/>
    <property type="project" value="UniProtKB-KW"/>
</dbReference>
<keyword evidence="6 12" id="KW-1133">Transmembrane helix</keyword>
<dbReference type="PANTHER" id="PTHR32089:SF120">
    <property type="entry name" value="METHYL-ACCEPTING CHEMOTAXIS PROTEIN TLPQ"/>
    <property type="match status" value="1"/>
</dbReference>
<protein>
    <submittedName>
        <fullName evidence="15">Methyl-accepting chemotaxis protein</fullName>
    </submittedName>
</protein>
<keyword evidence="7 12" id="KW-0472">Membrane</keyword>
<evidence type="ECO:0000256" key="7">
    <source>
        <dbReference type="ARBA" id="ARBA00023136"/>
    </source>
</evidence>
<reference evidence="15 16" key="1">
    <citation type="submission" date="2018-07" db="EMBL/GenBank/DDBJ databases">
        <title>Complete genome sequence of a Pseudomonas plecoglossicida strain pathogenic to the marine fish, Larimichthys crocea.</title>
        <authorList>
            <person name="Tao Z."/>
        </authorList>
    </citation>
    <scope>NUCLEOTIDE SEQUENCE [LARGE SCALE GENOMIC DNA]</scope>
    <source>
        <strain evidence="15 16">XSDHY-P</strain>
    </source>
</reference>
<dbReference type="PANTHER" id="PTHR32089">
    <property type="entry name" value="METHYL-ACCEPTING CHEMOTAXIS PROTEIN MCPB"/>
    <property type="match status" value="1"/>
</dbReference>
<keyword evidence="2" id="KW-1003">Cell membrane</keyword>
<sequence length="713" mass="75724">MTNALSIHNKITLLASLCLAAVVVLLTALALAQRQASEDQVKRSASDMLLSAARSNLRAEGQAQALHIQQGFDRALSFAEGVGRQVMHLRQRDANGQLPAAELRRDLTEVLRQALAGRPELLGLFITFDQNALDGRDADFPGQLELGSNDQGRFALYWLQSAPGQLQAVPGDEHLLADTSPGPSGAPFNAFFSCSRQAAKPCLLEPYVDSSSGTARLVTSLTLPLLDQGRVVAVIGLDIDLGSLQHDAEAASAALYQGQGDIAIVSSAGQLAGDSRQPEHLGALLKARHPEHAAAMLDAVRAGLGQTFEDADAMRMLVPIKPLPDASPWAVLVSVPKAVLGAPVSALQAQMREQRLRSLALQIGLGLSIAVLGVLMMWLMARSVSRPLLNVAHVLEDIAEGEGDLTRRLAYPGRDELGRLSRAFDRFLEHLQPVVAQVQAGVRDTRDTADQSARIASQTNAGMQQQLREIEQMAAALQQMSATAQAAAHSAAQAAEAARHADQATGDGMQVIEDASQGIQALAHDMSEGMQRLHALASSGEQIGTVMAVILSIARQTNLLALNAAIEAARAGEAGRGFAVVADEVRGLAQRTQASVEEIGAIVDSLRNGTREVTHAMQHSHEQAQANAEQARQARQALAQIRQAVSVITDMNVQIACAAEQQSSVAEEVNRNVEAVRDVTASLSGQAERSAGISQQLNDLASEQQGLIQRFKA</sequence>
<dbReference type="GO" id="GO:0004888">
    <property type="term" value="F:transmembrane signaling receptor activity"/>
    <property type="evidence" value="ECO:0007669"/>
    <property type="project" value="InterPro"/>
</dbReference>
<dbReference type="PROSITE" id="PS50885">
    <property type="entry name" value="HAMP"/>
    <property type="match status" value="1"/>
</dbReference>
<dbReference type="PRINTS" id="PR00260">
    <property type="entry name" value="CHEMTRNSDUCR"/>
</dbReference>
<evidence type="ECO:0000256" key="1">
    <source>
        <dbReference type="ARBA" id="ARBA00004651"/>
    </source>
</evidence>
<feature type="domain" description="HAMP" evidence="14">
    <location>
        <begin position="382"/>
        <end position="436"/>
    </location>
</feature>
<dbReference type="SUPFAM" id="SSF58104">
    <property type="entry name" value="Methyl-accepting chemotaxis protein (MCP) signaling domain"/>
    <property type="match status" value="1"/>
</dbReference>
<evidence type="ECO:0000256" key="4">
    <source>
        <dbReference type="ARBA" id="ARBA00022500"/>
    </source>
</evidence>
<dbReference type="InterPro" id="IPR004089">
    <property type="entry name" value="MCPsignal_dom"/>
</dbReference>
<evidence type="ECO:0000313" key="15">
    <source>
        <dbReference type="EMBL" id="AXM94387.1"/>
    </source>
</evidence>
<dbReference type="SMART" id="SM00283">
    <property type="entry name" value="MA"/>
    <property type="match status" value="1"/>
</dbReference>
<dbReference type="EMBL" id="CP031146">
    <property type="protein sequence ID" value="AXM94387.1"/>
    <property type="molecule type" value="Genomic_DNA"/>
</dbReference>
<feature type="coiled-coil region" evidence="11">
    <location>
        <begin position="460"/>
        <end position="487"/>
    </location>
</feature>
<dbReference type="InterPro" id="IPR004090">
    <property type="entry name" value="Chemotax_Me-accpt_rcpt"/>
</dbReference>
<organism evidence="15 16">
    <name type="scientific">Pseudomonas plecoglossicida</name>
    <dbReference type="NCBI Taxonomy" id="70775"/>
    <lineage>
        <taxon>Bacteria</taxon>
        <taxon>Pseudomonadati</taxon>
        <taxon>Pseudomonadota</taxon>
        <taxon>Gammaproteobacteria</taxon>
        <taxon>Pseudomonadales</taxon>
        <taxon>Pseudomonadaceae</taxon>
        <taxon>Pseudomonas</taxon>
    </lineage>
</organism>
<dbReference type="InterPro" id="IPR003660">
    <property type="entry name" value="HAMP_dom"/>
</dbReference>
<dbReference type="CDD" id="cd06225">
    <property type="entry name" value="HAMP"/>
    <property type="match status" value="1"/>
</dbReference>
<dbReference type="FunFam" id="1.10.287.950:FF:000001">
    <property type="entry name" value="Methyl-accepting chemotaxis sensory transducer"/>
    <property type="match status" value="1"/>
</dbReference>
<evidence type="ECO:0000256" key="6">
    <source>
        <dbReference type="ARBA" id="ARBA00022989"/>
    </source>
</evidence>
<dbReference type="PROSITE" id="PS50111">
    <property type="entry name" value="CHEMOTAXIS_TRANSDUC_2"/>
    <property type="match status" value="1"/>
</dbReference>
<evidence type="ECO:0000256" key="3">
    <source>
        <dbReference type="ARBA" id="ARBA00022481"/>
    </source>
</evidence>
<dbReference type="Pfam" id="PF00672">
    <property type="entry name" value="HAMP"/>
    <property type="match status" value="1"/>
</dbReference>
<accession>A0AAD0QSS7</accession>
<keyword evidence="11" id="KW-0175">Coiled coil</keyword>
<dbReference type="Gene3D" id="1.10.287.950">
    <property type="entry name" value="Methyl-accepting chemotaxis protein"/>
    <property type="match status" value="1"/>
</dbReference>
<evidence type="ECO:0000256" key="10">
    <source>
        <dbReference type="PROSITE-ProRule" id="PRU00284"/>
    </source>
</evidence>
<comment type="similarity">
    <text evidence="9">Belongs to the methyl-accepting chemotaxis (MCP) protein family.</text>
</comment>
<gene>
    <name evidence="15" type="ORF">DVB73_00330</name>
</gene>
<evidence type="ECO:0000313" key="16">
    <source>
        <dbReference type="Proteomes" id="UP000256503"/>
    </source>
</evidence>
<evidence type="ECO:0000256" key="8">
    <source>
        <dbReference type="ARBA" id="ARBA00023224"/>
    </source>
</evidence>
<dbReference type="AlphaFoldDB" id="A0AAD0QSS7"/>
<feature type="transmembrane region" description="Helical" evidence="12">
    <location>
        <begin position="359"/>
        <end position="381"/>
    </location>
</feature>
<keyword evidence="8 10" id="KW-0807">Transducer</keyword>
<evidence type="ECO:0000256" key="12">
    <source>
        <dbReference type="SAM" id="Phobius"/>
    </source>
</evidence>
<dbReference type="GO" id="GO:0005886">
    <property type="term" value="C:plasma membrane"/>
    <property type="evidence" value="ECO:0007669"/>
    <property type="project" value="UniProtKB-SubCell"/>
</dbReference>
<evidence type="ECO:0000259" key="13">
    <source>
        <dbReference type="PROSITE" id="PS50111"/>
    </source>
</evidence>
<dbReference type="SMART" id="SM00304">
    <property type="entry name" value="HAMP"/>
    <property type="match status" value="1"/>
</dbReference>
<evidence type="ECO:0000256" key="9">
    <source>
        <dbReference type="ARBA" id="ARBA00029447"/>
    </source>
</evidence>
<keyword evidence="3" id="KW-0488">Methylation</keyword>
<dbReference type="Pfam" id="PF00015">
    <property type="entry name" value="MCPsignal"/>
    <property type="match status" value="1"/>
</dbReference>
<dbReference type="GO" id="GO:0007165">
    <property type="term" value="P:signal transduction"/>
    <property type="evidence" value="ECO:0007669"/>
    <property type="project" value="UniProtKB-KW"/>
</dbReference>
<name>A0AAD0QSS7_PSEDL</name>
<comment type="subcellular location">
    <subcellularLocation>
        <location evidence="1">Cell membrane</location>
        <topology evidence="1">Multi-pass membrane protein</topology>
    </subcellularLocation>
</comment>
<dbReference type="Gene3D" id="3.30.450.20">
    <property type="entry name" value="PAS domain"/>
    <property type="match status" value="1"/>
</dbReference>
<evidence type="ECO:0000259" key="14">
    <source>
        <dbReference type="PROSITE" id="PS50885"/>
    </source>
</evidence>
<dbReference type="Proteomes" id="UP000256503">
    <property type="component" value="Chromosome"/>
</dbReference>
<evidence type="ECO:0000256" key="2">
    <source>
        <dbReference type="ARBA" id="ARBA00022475"/>
    </source>
</evidence>
<evidence type="ECO:0000256" key="5">
    <source>
        <dbReference type="ARBA" id="ARBA00022692"/>
    </source>
</evidence>
<feature type="domain" description="Methyl-accepting transducer" evidence="13">
    <location>
        <begin position="441"/>
        <end position="677"/>
    </location>
</feature>
<evidence type="ECO:0000256" key="11">
    <source>
        <dbReference type="SAM" id="Coils"/>
    </source>
</evidence>
<proteinExistence type="inferred from homology"/>
<keyword evidence="5 12" id="KW-0812">Transmembrane</keyword>
<dbReference type="CDD" id="cd11386">
    <property type="entry name" value="MCP_signal"/>
    <property type="match status" value="1"/>
</dbReference>